<comment type="caution">
    <text evidence="2">The sequence shown here is derived from an EMBL/GenBank/DDBJ whole genome shotgun (WGS) entry which is preliminary data.</text>
</comment>
<feature type="transmembrane region" description="Helical" evidence="1">
    <location>
        <begin position="50"/>
        <end position="68"/>
    </location>
</feature>
<accession>A0A6M2BSZ8</accession>
<protein>
    <submittedName>
        <fullName evidence="2">DUF2834 domain-containing protein</fullName>
    </submittedName>
</protein>
<dbReference type="Proteomes" id="UP000472676">
    <property type="component" value="Unassembled WGS sequence"/>
</dbReference>
<keyword evidence="1" id="KW-0472">Membrane</keyword>
<reference evidence="2 3" key="1">
    <citation type="journal article" date="2014" name="Int. J. Syst. Evol. Microbiol.">
        <title>Solimonas terrae sp. nov., isolated from soil.</title>
        <authorList>
            <person name="Kim S.J."/>
            <person name="Moon J.Y."/>
            <person name="Weon H.Y."/>
            <person name="Ahn J.H."/>
            <person name="Chen W.M."/>
            <person name="Kwon S.W."/>
        </authorList>
    </citation>
    <scope>NUCLEOTIDE SEQUENCE [LARGE SCALE GENOMIC DNA]</scope>
    <source>
        <strain evidence="2 3">KIS83-12</strain>
    </source>
</reference>
<name>A0A6M2BSZ8_9GAMM</name>
<evidence type="ECO:0000256" key="1">
    <source>
        <dbReference type="SAM" id="Phobius"/>
    </source>
</evidence>
<proteinExistence type="predicted"/>
<dbReference type="RefSeq" id="WP_166257802.1">
    <property type="nucleotide sequence ID" value="NZ_JAAMOW010000006.1"/>
</dbReference>
<organism evidence="2 3">
    <name type="scientific">Solimonas terrae</name>
    <dbReference type="NCBI Taxonomy" id="1396819"/>
    <lineage>
        <taxon>Bacteria</taxon>
        <taxon>Pseudomonadati</taxon>
        <taxon>Pseudomonadota</taxon>
        <taxon>Gammaproteobacteria</taxon>
        <taxon>Nevskiales</taxon>
        <taxon>Nevskiaceae</taxon>
        <taxon>Solimonas</taxon>
    </lineage>
</organism>
<keyword evidence="3" id="KW-1185">Reference proteome</keyword>
<sequence>MSTALFRALVAVIGALFTLAFFVIVVPPLVHDPDVIGAFAAGFVNPFASGYSLDTVACWCLLAVWVSFEARAKGIRHGWIALVLGVVPGVAAGLSVYLLMRLGQERGGGRRA</sequence>
<dbReference type="Pfam" id="PF11196">
    <property type="entry name" value="DUF2834"/>
    <property type="match status" value="1"/>
</dbReference>
<dbReference type="AlphaFoldDB" id="A0A6M2BSZ8"/>
<feature type="transmembrane region" description="Helical" evidence="1">
    <location>
        <begin position="80"/>
        <end position="100"/>
    </location>
</feature>
<keyword evidence="1" id="KW-1133">Transmembrane helix</keyword>
<dbReference type="InterPro" id="IPR021362">
    <property type="entry name" value="DUF2834"/>
</dbReference>
<dbReference type="EMBL" id="JAAMOW010000006">
    <property type="protein sequence ID" value="NGY05736.1"/>
    <property type="molecule type" value="Genomic_DNA"/>
</dbReference>
<keyword evidence="1" id="KW-0812">Transmembrane</keyword>
<evidence type="ECO:0000313" key="3">
    <source>
        <dbReference type="Proteomes" id="UP000472676"/>
    </source>
</evidence>
<feature type="transmembrane region" description="Helical" evidence="1">
    <location>
        <begin position="9"/>
        <end position="30"/>
    </location>
</feature>
<gene>
    <name evidence="2" type="ORF">G7Y85_13260</name>
</gene>
<evidence type="ECO:0000313" key="2">
    <source>
        <dbReference type="EMBL" id="NGY05736.1"/>
    </source>
</evidence>